<reference evidence="1" key="1">
    <citation type="submission" date="2018-02" db="EMBL/GenBank/DDBJ databases">
        <title>Rhizophora mucronata_Transcriptome.</title>
        <authorList>
            <person name="Meera S.P."/>
            <person name="Sreeshan A."/>
            <person name="Augustine A."/>
        </authorList>
    </citation>
    <scope>NUCLEOTIDE SEQUENCE</scope>
    <source>
        <tissue evidence="1">Leaf</tissue>
    </source>
</reference>
<accession>A0A2P2PV53</accession>
<name>A0A2P2PV53_RHIMU</name>
<organism evidence="1">
    <name type="scientific">Rhizophora mucronata</name>
    <name type="common">Asiatic mangrove</name>
    <dbReference type="NCBI Taxonomy" id="61149"/>
    <lineage>
        <taxon>Eukaryota</taxon>
        <taxon>Viridiplantae</taxon>
        <taxon>Streptophyta</taxon>
        <taxon>Embryophyta</taxon>
        <taxon>Tracheophyta</taxon>
        <taxon>Spermatophyta</taxon>
        <taxon>Magnoliopsida</taxon>
        <taxon>eudicotyledons</taxon>
        <taxon>Gunneridae</taxon>
        <taxon>Pentapetalae</taxon>
        <taxon>rosids</taxon>
        <taxon>fabids</taxon>
        <taxon>Malpighiales</taxon>
        <taxon>Rhizophoraceae</taxon>
        <taxon>Rhizophora</taxon>
    </lineage>
</organism>
<sequence length="32" mass="3385">MVVLNIELQAVVLLFSMPSLPKTIGCTPGVTL</sequence>
<protein>
    <submittedName>
        <fullName evidence="1">Uncharacterized protein</fullName>
    </submittedName>
</protein>
<evidence type="ECO:0000313" key="1">
    <source>
        <dbReference type="EMBL" id="MBX58509.1"/>
    </source>
</evidence>
<proteinExistence type="predicted"/>
<dbReference type="AlphaFoldDB" id="A0A2P2PV53"/>
<dbReference type="EMBL" id="GGEC01078025">
    <property type="protein sequence ID" value="MBX58509.1"/>
    <property type="molecule type" value="Transcribed_RNA"/>
</dbReference>